<organism evidence="2 3">
    <name type="scientific">Capronia epimyces CBS 606.96</name>
    <dbReference type="NCBI Taxonomy" id="1182542"/>
    <lineage>
        <taxon>Eukaryota</taxon>
        <taxon>Fungi</taxon>
        <taxon>Dikarya</taxon>
        <taxon>Ascomycota</taxon>
        <taxon>Pezizomycotina</taxon>
        <taxon>Eurotiomycetes</taxon>
        <taxon>Chaetothyriomycetidae</taxon>
        <taxon>Chaetothyriales</taxon>
        <taxon>Herpotrichiellaceae</taxon>
        <taxon>Capronia</taxon>
    </lineage>
</organism>
<accession>W9Y185</accession>
<dbReference type="Proteomes" id="UP000019478">
    <property type="component" value="Unassembled WGS sequence"/>
</dbReference>
<dbReference type="GeneID" id="19170919"/>
<keyword evidence="3" id="KW-1185">Reference proteome</keyword>
<comment type="caution">
    <text evidence="2">The sequence shown here is derived from an EMBL/GenBank/DDBJ whole genome shotgun (WGS) entry which is preliminary data.</text>
</comment>
<feature type="signal peptide" evidence="1">
    <location>
        <begin position="1"/>
        <end position="21"/>
    </location>
</feature>
<dbReference type="EMBL" id="AMGY01000005">
    <property type="protein sequence ID" value="EXJ82996.1"/>
    <property type="molecule type" value="Genomic_DNA"/>
</dbReference>
<dbReference type="RefSeq" id="XP_007735119.1">
    <property type="nucleotide sequence ID" value="XM_007736929.1"/>
</dbReference>
<reference evidence="2 3" key="1">
    <citation type="submission" date="2013-03" db="EMBL/GenBank/DDBJ databases">
        <title>The Genome Sequence of Capronia epimyces CBS 606.96.</title>
        <authorList>
            <consortium name="The Broad Institute Genomics Platform"/>
            <person name="Cuomo C."/>
            <person name="de Hoog S."/>
            <person name="Gorbushina A."/>
            <person name="Walker B."/>
            <person name="Young S.K."/>
            <person name="Zeng Q."/>
            <person name="Gargeya S."/>
            <person name="Fitzgerald M."/>
            <person name="Haas B."/>
            <person name="Abouelleil A."/>
            <person name="Allen A.W."/>
            <person name="Alvarado L."/>
            <person name="Arachchi H.M."/>
            <person name="Berlin A.M."/>
            <person name="Chapman S.B."/>
            <person name="Gainer-Dewar J."/>
            <person name="Goldberg J."/>
            <person name="Griggs A."/>
            <person name="Gujja S."/>
            <person name="Hansen M."/>
            <person name="Howarth C."/>
            <person name="Imamovic A."/>
            <person name="Ireland A."/>
            <person name="Larimer J."/>
            <person name="McCowan C."/>
            <person name="Murphy C."/>
            <person name="Pearson M."/>
            <person name="Poon T.W."/>
            <person name="Priest M."/>
            <person name="Roberts A."/>
            <person name="Saif S."/>
            <person name="Shea T."/>
            <person name="Sisk P."/>
            <person name="Sykes S."/>
            <person name="Wortman J."/>
            <person name="Nusbaum C."/>
            <person name="Birren B."/>
        </authorList>
    </citation>
    <scope>NUCLEOTIDE SEQUENCE [LARGE SCALE GENOMIC DNA]</scope>
    <source>
        <strain evidence="2 3">CBS 606.96</strain>
    </source>
</reference>
<feature type="chain" id="PRO_5004933221" evidence="1">
    <location>
        <begin position="22"/>
        <end position="294"/>
    </location>
</feature>
<evidence type="ECO:0000313" key="3">
    <source>
        <dbReference type="Proteomes" id="UP000019478"/>
    </source>
</evidence>
<dbReference type="eggNOG" id="ENOG502S2DA">
    <property type="taxonomic scope" value="Eukaryota"/>
</dbReference>
<dbReference type="OrthoDB" id="3438781at2759"/>
<name>W9Y185_9EURO</name>
<proteinExistence type="predicted"/>
<protein>
    <submittedName>
        <fullName evidence="2">Uncharacterized protein</fullName>
    </submittedName>
</protein>
<keyword evidence="1" id="KW-0732">Signal</keyword>
<dbReference type="HOGENOM" id="CLU_071858_0_0_1"/>
<evidence type="ECO:0000313" key="2">
    <source>
        <dbReference type="EMBL" id="EXJ82996.1"/>
    </source>
</evidence>
<gene>
    <name evidence="2" type="ORF">A1O3_06813</name>
</gene>
<evidence type="ECO:0000256" key="1">
    <source>
        <dbReference type="SAM" id="SignalP"/>
    </source>
</evidence>
<dbReference type="AlphaFoldDB" id="W9Y185"/>
<sequence>MFPWPLSLPSVLLLFVLYACATDLNPRQSCAPSYNFCSPKGSSVRDVPVLGPGLARLYVSLLQTVDTSPSRPRTKENRGGGAVAHERRDATGTLCCAQNTQCLLVLSYNLPVCWDRFTTNYYLPDGSYGSITSGNYTTPAGDHANLITGNYQLVSGQTGNIYQQDPGEEPNTSTLLMPTQFTSSGVGSAIPASQVGGPATYTSLPLPLLPPTPTASPAVSSTNTYSIGGSMTNGIGSTFHGSGIGSITASATSGPEITPPTTSNGAGPVRHGKCHQFLIGITILAAGVQYFTYR</sequence>